<name>A0A2U9IGH1_9CREN</name>
<accession>A0A2U9IGH1</accession>
<reference evidence="3 4" key="1">
    <citation type="submission" date="2018-05" db="EMBL/GenBank/DDBJ databases">
        <title>Complete Genome Sequences of Extremely Thermoacidophilic, Metal-Mobilizing Type-Strain Members of the Archaeal Family Sulfolobaceae: Acidianus brierleyi DSM-1651T, Acidianus sulfidivorans DSM-18786T, Metallosphaera hakonensis DSM-7519T, and Metallosphaera prunae DSM-10039T.</title>
        <authorList>
            <person name="Counts J.A."/>
            <person name="Kelly R.M."/>
        </authorList>
    </citation>
    <scope>NUCLEOTIDE SEQUENCE [LARGE SCALE GENOMIC DNA]</scope>
    <source>
        <strain evidence="3 4">DSM 1651</strain>
    </source>
</reference>
<sequence>MLDEILAEELKNENLSSISLDNLSKDIEILRKLRLRYNDEIHKKEIKIYEDIAESIFEVRIGKYIENELKSSDFDSFVFDFLSKLKDIYISILTGNIVFNKDRIMCKVSKQINIKDKVLNPGDIIFLPIKVAISLWTAEYIIPYKLVNY</sequence>
<dbReference type="InterPro" id="IPR059061">
    <property type="entry name" value="Gins15_N"/>
</dbReference>
<evidence type="ECO:0000259" key="2">
    <source>
        <dbReference type="Pfam" id="PF25865"/>
    </source>
</evidence>
<dbReference type="Proteomes" id="UP000248044">
    <property type="component" value="Chromosome"/>
</dbReference>
<dbReference type="Pfam" id="PF25865">
    <property type="entry name" value="Gins15_C"/>
    <property type="match status" value="1"/>
</dbReference>
<dbReference type="InterPro" id="IPR059062">
    <property type="entry name" value="Gins15_C"/>
</dbReference>
<evidence type="ECO:0000313" key="4">
    <source>
        <dbReference type="Proteomes" id="UP000248044"/>
    </source>
</evidence>
<organism evidence="3 4">
    <name type="scientific">Acidianus brierleyi</name>
    <dbReference type="NCBI Taxonomy" id="41673"/>
    <lineage>
        <taxon>Archaea</taxon>
        <taxon>Thermoproteota</taxon>
        <taxon>Thermoprotei</taxon>
        <taxon>Sulfolobales</taxon>
        <taxon>Sulfolobaceae</taxon>
        <taxon>Acidianus</taxon>
    </lineage>
</organism>
<dbReference type="AlphaFoldDB" id="A0A2U9IGH1"/>
<keyword evidence="4" id="KW-1185">Reference proteome</keyword>
<dbReference type="GeneID" id="36832724"/>
<feature type="domain" description="Gins15 N-terminal" evidence="1">
    <location>
        <begin position="1"/>
        <end position="75"/>
    </location>
</feature>
<dbReference type="RefSeq" id="WP_110270957.1">
    <property type="nucleotide sequence ID" value="NZ_CP029289.2"/>
</dbReference>
<dbReference type="KEGG" id="abri:DFR85_11170"/>
<feature type="domain" description="Gins15 C-terminal" evidence="2">
    <location>
        <begin position="100"/>
        <end position="144"/>
    </location>
</feature>
<proteinExistence type="predicted"/>
<gene>
    <name evidence="3" type="ORF">DFR85_11170</name>
</gene>
<evidence type="ECO:0000259" key="1">
    <source>
        <dbReference type="Pfam" id="PF25864"/>
    </source>
</evidence>
<dbReference type="EMBL" id="CP029289">
    <property type="protein sequence ID" value="AWR95076.1"/>
    <property type="molecule type" value="Genomic_DNA"/>
</dbReference>
<evidence type="ECO:0000313" key="3">
    <source>
        <dbReference type="EMBL" id="AWR95076.1"/>
    </source>
</evidence>
<dbReference type="Pfam" id="PF25864">
    <property type="entry name" value="Gins15_N"/>
    <property type="match status" value="1"/>
</dbReference>
<protein>
    <submittedName>
        <fullName evidence="3">Uncharacterized protein</fullName>
    </submittedName>
</protein>
<dbReference type="OrthoDB" id="34038at2157"/>